<dbReference type="Proteomes" id="UP000196475">
    <property type="component" value="Unassembled WGS sequence"/>
</dbReference>
<comment type="caution">
    <text evidence="2">The sequence shown here is derived from an EMBL/GenBank/DDBJ whole genome shotgun (WGS) entry which is preliminary data.</text>
</comment>
<dbReference type="GO" id="GO:0003677">
    <property type="term" value="F:DNA binding"/>
    <property type="evidence" value="ECO:0007669"/>
    <property type="project" value="InterPro"/>
</dbReference>
<dbReference type="Pfam" id="PF02498">
    <property type="entry name" value="Bro-N"/>
    <property type="match status" value="1"/>
</dbReference>
<dbReference type="PANTHER" id="PTHR36180">
    <property type="entry name" value="DNA-BINDING PROTEIN-RELATED-RELATED"/>
    <property type="match status" value="1"/>
</dbReference>
<gene>
    <name evidence="2" type="ORF">BAA01_09395</name>
</gene>
<dbReference type="PANTHER" id="PTHR36180:SF2">
    <property type="entry name" value="BRO FAMILY PROTEIN"/>
    <property type="match status" value="1"/>
</dbReference>
<sequence>MSRTTEVANPQIFNHQLFGELPVMVVDGVEWFGASEAAIALEFSNPHAAIKNHVEEDDLTVREVMDSLGRTQKKKFVNESGLYSLIFGAARQGNNPEIREKAKAFKRWVTAEILPAIRKHGAYMTEQTIERALTDPDFLIQLATQLKAEREARKALEAQIKQDKPFTTFGKSVAHSSDAITFGEFAKLLNNNGIKIGRNRLFDWMRKNGYLIKSGREKNKPKQQYVEQGLFQVKESVVHAVDHDFIRITTLITGKGQLYFLEQLKQTFGGGEKGEGASR</sequence>
<proteinExistence type="predicted"/>
<dbReference type="InterPro" id="IPR003497">
    <property type="entry name" value="BRO_N_domain"/>
</dbReference>
<evidence type="ECO:0000313" key="3">
    <source>
        <dbReference type="Proteomes" id="UP000196475"/>
    </source>
</evidence>
<feature type="domain" description="Bro-N" evidence="1">
    <location>
        <begin position="4"/>
        <end position="121"/>
    </location>
</feature>
<evidence type="ECO:0000259" key="1">
    <source>
        <dbReference type="PROSITE" id="PS51750"/>
    </source>
</evidence>
<dbReference type="AlphaFoldDB" id="A0A1Y3PED6"/>
<dbReference type="PROSITE" id="PS51750">
    <property type="entry name" value="BRO_N"/>
    <property type="match status" value="1"/>
</dbReference>
<dbReference type="SMART" id="SM01040">
    <property type="entry name" value="Bro-N"/>
    <property type="match status" value="1"/>
</dbReference>
<dbReference type="Pfam" id="PF03374">
    <property type="entry name" value="ANT"/>
    <property type="match status" value="1"/>
</dbReference>
<dbReference type="EMBL" id="LZRT01000098">
    <property type="protein sequence ID" value="OUM85673.1"/>
    <property type="molecule type" value="Genomic_DNA"/>
</dbReference>
<dbReference type="InterPro" id="IPR005039">
    <property type="entry name" value="Ant_C"/>
</dbReference>
<reference evidence="3" key="1">
    <citation type="submission" date="2016-06" db="EMBL/GenBank/DDBJ databases">
        <authorList>
            <person name="Nascimento L."/>
            <person name="Pereira R.V."/>
            <person name="Martins L.F."/>
            <person name="Quaggio R.B."/>
            <person name="Silva A.M."/>
            <person name="Setubal J.C."/>
        </authorList>
    </citation>
    <scope>NUCLEOTIDE SEQUENCE [LARGE SCALE GENOMIC DNA]</scope>
</reference>
<organism evidence="2 3">
    <name type="scientific">Bacillus thermozeamaize</name>
    <dbReference type="NCBI Taxonomy" id="230954"/>
    <lineage>
        <taxon>Bacteria</taxon>
        <taxon>Bacillati</taxon>
        <taxon>Bacillota</taxon>
        <taxon>Bacilli</taxon>
        <taxon>Bacillales</taxon>
        <taxon>Bacillaceae</taxon>
        <taxon>Bacillus</taxon>
    </lineage>
</organism>
<protein>
    <recommendedName>
        <fullName evidence="1">Bro-N domain-containing protein</fullName>
    </recommendedName>
</protein>
<evidence type="ECO:0000313" key="2">
    <source>
        <dbReference type="EMBL" id="OUM85673.1"/>
    </source>
</evidence>
<name>A0A1Y3PED6_9BACI</name>
<accession>A0A1Y3PED6</accession>